<feature type="transmembrane region" description="Helical" evidence="6">
    <location>
        <begin position="63"/>
        <end position="83"/>
    </location>
</feature>
<dbReference type="GO" id="GO:0005886">
    <property type="term" value="C:plasma membrane"/>
    <property type="evidence" value="ECO:0007669"/>
    <property type="project" value="UniProtKB-SubCell"/>
</dbReference>
<dbReference type="AlphaFoldDB" id="A0A561ULD3"/>
<evidence type="ECO:0000256" key="1">
    <source>
        <dbReference type="ARBA" id="ARBA00004651"/>
    </source>
</evidence>
<dbReference type="Pfam" id="PF07690">
    <property type="entry name" value="MFS_1"/>
    <property type="match status" value="1"/>
</dbReference>
<evidence type="ECO:0000256" key="5">
    <source>
        <dbReference type="ARBA" id="ARBA00023136"/>
    </source>
</evidence>
<feature type="transmembrane region" description="Helical" evidence="6">
    <location>
        <begin position="37"/>
        <end position="57"/>
    </location>
</feature>
<dbReference type="CDD" id="cd06173">
    <property type="entry name" value="MFS_MefA_like"/>
    <property type="match status" value="1"/>
</dbReference>
<accession>A0A561ULD3</accession>
<keyword evidence="8" id="KW-1185">Reference proteome</keyword>
<dbReference type="Proteomes" id="UP000317940">
    <property type="component" value="Unassembled WGS sequence"/>
</dbReference>
<organism evidence="7 8">
    <name type="scientific">Kitasatospora viridis</name>
    <dbReference type="NCBI Taxonomy" id="281105"/>
    <lineage>
        <taxon>Bacteria</taxon>
        <taxon>Bacillati</taxon>
        <taxon>Actinomycetota</taxon>
        <taxon>Actinomycetes</taxon>
        <taxon>Kitasatosporales</taxon>
        <taxon>Streptomycetaceae</taxon>
        <taxon>Kitasatospora</taxon>
    </lineage>
</organism>
<evidence type="ECO:0000256" key="4">
    <source>
        <dbReference type="ARBA" id="ARBA00022989"/>
    </source>
</evidence>
<dbReference type="SUPFAM" id="SSF103473">
    <property type="entry name" value="MFS general substrate transporter"/>
    <property type="match status" value="1"/>
</dbReference>
<gene>
    <name evidence="7" type="ORF">FHX73_114047</name>
</gene>
<evidence type="ECO:0000256" key="3">
    <source>
        <dbReference type="ARBA" id="ARBA00022692"/>
    </source>
</evidence>
<feature type="transmembrane region" description="Helical" evidence="6">
    <location>
        <begin position="392"/>
        <end position="409"/>
    </location>
</feature>
<name>A0A561ULD3_9ACTN</name>
<dbReference type="RefSeq" id="WP_145906314.1">
    <property type="nucleotide sequence ID" value="NZ_BAAAMZ010000016.1"/>
</dbReference>
<evidence type="ECO:0000256" key="6">
    <source>
        <dbReference type="SAM" id="Phobius"/>
    </source>
</evidence>
<proteinExistence type="predicted"/>
<protein>
    <submittedName>
        <fullName evidence="7">Putative MFS family arabinose efflux permease</fullName>
    </submittedName>
</protein>
<dbReference type="GO" id="GO:0022857">
    <property type="term" value="F:transmembrane transporter activity"/>
    <property type="evidence" value="ECO:0007669"/>
    <property type="project" value="InterPro"/>
</dbReference>
<feature type="transmembrane region" description="Helical" evidence="6">
    <location>
        <begin position="90"/>
        <end position="115"/>
    </location>
</feature>
<feature type="transmembrane region" description="Helical" evidence="6">
    <location>
        <begin position="186"/>
        <end position="205"/>
    </location>
</feature>
<keyword evidence="3 6" id="KW-0812">Transmembrane</keyword>
<dbReference type="PANTHER" id="PTHR23513">
    <property type="entry name" value="INTEGRAL MEMBRANE EFFLUX PROTEIN-RELATED"/>
    <property type="match status" value="1"/>
</dbReference>
<keyword evidence="5 6" id="KW-0472">Membrane</keyword>
<feature type="transmembrane region" description="Helical" evidence="6">
    <location>
        <begin position="266"/>
        <end position="288"/>
    </location>
</feature>
<feature type="transmembrane region" description="Helical" evidence="6">
    <location>
        <begin position="236"/>
        <end position="260"/>
    </location>
</feature>
<dbReference type="Gene3D" id="1.20.1250.20">
    <property type="entry name" value="MFS general substrate transporter like domains"/>
    <property type="match status" value="1"/>
</dbReference>
<evidence type="ECO:0000256" key="2">
    <source>
        <dbReference type="ARBA" id="ARBA00022475"/>
    </source>
</evidence>
<comment type="subcellular location">
    <subcellularLocation>
        <location evidence="1">Cell membrane</location>
        <topology evidence="1">Multi-pass membrane protein</topology>
    </subcellularLocation>
</comment>
<feature type="transmembrane region" description="Helical" evidence="6">
    <location>
        <begin position="325"/>
        <end position="345"/>
    </location>
</feature>
<dbReference type="InterPro" id="IPR011701">
    <property type="entry name" value="MFS"/>
</dbReference>
<keyword evidence="4 6" id="KW-1133">Transmembrane helix</keyword>
<dbReference type="EMBL" id="VIWT01000001">
    <property type="protein sequence ID" value="TWG00178.1"/>
    <property type="molecule type" value="Genomic_DNA"/>
</dbReference>
<reference evidence="7 8" key="1">
    <citation type="submission" date="2019-06" db="EMBL/GenBank/DDBJ databases">
        <title>Sequencing the genomes of 1000 actinobacteria strains.</title>
        <authorList>
            <person name="Klenk H.-P."/>
        </authorList>
    </citation>
    <scope>NUCLEOTIDE SEQUENCE [LARGE SCALE GENOMIC DNA]</scope>
    <source>
        <strain evidence="7 8">DSM 44826</strain>
    </source>
</reference>
<dbReference type="OrthoDB" id="9815525at2"/>
<sequence length="428" mass="44076">MTLLAQRPATRPGRTPGLLRRNRDFRMLYLGEVSGKYGSSVTGLALPLTAAAVLHAGPLATSSLTAAAWLPWLLVGLPAGAWVDRLPRRTVMLVSALCSLLLYLSVPVAGALGVLGLPQLLVVALLAGTSGVFFQTAYTALLPAVVPEPDRAEGNAKLHGSASAAQLLGLGTGGTLAQAFGPVNGLLANTATFLVSLLSTSRIKAREERPSAARRSLRQEVGEGLRLVLRDRWLRAFLCFGGLSNLALTAYQSILVIFLLDRVHLSQGLIGVLVAAASVGGIGGAAVARRVGAALGTARATLLFQLVLPAPVLLIPLTGRGAGTLCYLAGGMTVSAGVVAGNVLRATFNQRYVPAELLGRISATTAVVVYGTMPLGALLAGVLGQTLGLGPAMWLSCAGVPLAAATLLLSPVRRHRDLPDSPMTVPAP</sequence>
<dbReference type="PANTHER" id="PTHR23513:SF6">
    <property type="entry name" value="MAJOR FACILITATOR SUPERFAMILY ASSOCIATED DOMAIN-CONTAINING PROTEIN"/>
    <property type="match status" value="1"/>
</dbReference>
<evidence type="ECO:0000313" key="8">
    <source>
        <dbReference type="Proteomes" id="UP000317940"/>
    </source>
</evidence>
<feature type="transmembrane region" description="Helical" evidence="6">
    <location>
        <begin position="121"/>
        <end position="146"/>
    </location>
</feature>
<keyword evidence="2" id="KW-1003">Cell membrane</keyword>
<feature type="transmembrane region" description="Helical" evidence="6">
    <location>
        <begin position="300"/>
        <end position="319"/>
    </location>
</feature>
<dbReference type="InterPro" id="IPR036259">
    <property type="entry name" value="MFS_trans_sf"/>
</dbReference>
<comment type="caution">
    <text evidence="7">The sequence shown here is derived from an EMBL/GenBank/DDBJ whole genome shotgun (WGS) entry which is preliminary data.</text>
</comment>
<evidence type="ECO:0000313" key="7">
    <source>
        <dbReference type="EMBL" id="TWG00178.1"/>
    </source>
</evidence>
<feature type="transmembrane region" description="Helical" evidence="6">
    <location>
        <begin position="357"/>
        <end position="380"/>
    </location>
</feature>